<dbReference type="PIRSF" id="PIRSF001220">
    <property type="entry name" value="L-ASNase_gatD"/>
    <property type="match status" value="1"/>
</dbReference>
<comment type="similarity">
    <text evidence="1">Belongs to the asparaginase 1 family.</text>
</comment>
<dbReference type="KEGG" id="halx:M0R89_14510"/>
<dbReference type="RefSeq" id="WP_248649798.1">
    <property type="nucleotide sequence ID" value="NZ_CP096659.1"/>
</dbReference>
<dbReference type="InterPro" id="IPR036152">
    <property type="entry name" value="Asp/glu_Ase-like_sf"/>
</dbReference>
<evidence type="ECO:0000259" key="7">
    <source>
        <dbReference type="Pfam" id="PF17763"/>
    </source>
</evidence>
<dbReference type="InterPro" id="IPR037152">
    <property type="entry name" value="L-asparaginase_N_sf"/>
</dbReference>
<keyword evidence="2" id="KW-0378">Hydrolase</keyword>
<dbReference type="InterPro" id="IPR020827">
    <property type="entry name" value="Asparaginase/glutaminase_AS1"/>
</dbReference>
<evidence type="ECO:0000256" key="5">
    <source>
        <dbReference type="PROSITE-ProRule" id="PRU10100"/>
    </source>
</evidence>
<dbReference type="Gene3D" id="3.40.50.1170">
    <property type="entry name" value="L-asparaginase, N-terminal domain"/>
    <property type="match status" value="1"/>
</dbReference>
<dbReference type="PROSITE" id="PS51732">
    <property type="entry name" value="ASN_GLN_ASE_3"/>
    <property type="match status" value="1"/>
</dbReference>
<feature type="active site" evidence="5">
    <location>
        <position position="87"/>
    </location>
</feature>
<dbReference type="FunFam" id="3.40.50.1170:FF:000001">
    <property type="entry name" value="L-asparaginase 2"/>
    <property type="match status" value="1"/>
</dbReference>
<dbReference type="PANTHER" id="PTHR11707:SF28">
    <property type="entry name" value="60 KDA LYSOPHOSPHOLIPASE"/>
    <property type="match status" value="1"/>
</dbReference>
<dbReference type="SFLD" id="SFLDS00057">
    <property type="entry name" value="Glutaminase/Asparaginase"/>
    <property type="match status" value="1"/>
</dbReference>
<dbReference type="Proteomes" id="UP000830729">
    <property type="component" value="Chromosome"/>
</dbReference>
<dbReference type="SMART" id="SM00870">
    <property type="entry name" value="Asparaginase"/>
    <property type="match status" value="1"/>
</dbReference>
<dbReference type="PROSITE" id="PS00144">
    <property type="entry name" value="ASN_GLN_ASE_1"/>
    <property type="match status" value="1"/>
</dbReference>
<evidence type="ECO:0000313" key="8">
    <source>
        <dbReference type="EMBL" id="UPV73746.1"/>
    </source>
</evidence>
<evidence type="ECO:0000256" key="4">
    <source>
        <dbReference type="PROSITE-ProRule" id="PRU10099"/>
    </source>
</evidence>
<dbReference type="InterPro" id="IPR027473">
    <property type="entry name" value="L-asparaginase_C"/>
</dbReference>
<gene>
    <name evidence="8" type="ORF">M0R89_14510</name>
</gene>
<dbReference type="Pfam" id="PF00710">
    <property type="entry name" value="Asparaginase"/>
    <property type="match status" value="1"/>
</dbReference>
<dbReference type="InterPro" id="IPR006034">
    <property type="entry name" value="Asparaginase/glutaminase-like"/>
</dbReference>
<evidence type="ECO:0000256" key="2">
    <source>
        <dbReference type="ARBA" id="ARBA00022801"/>
    </source>
</evidence>
<protein>
    <recommendedName>
        <fullName evidence="3">L-asparaginase</fullName>
    </recommendedName>
</protein>
<feature type="active site" evidence="4">
    <location>
        <position position="13"/>
    </location>
</feature>
<reference evidence="8 9" key="1">
    <citation type="submission" date="2022-04" db="EMBL/GenBank/DDBJ databases">
        <title>Diverse halophilic archaea isolated from saline environments.</title>
        <authorList>
            <person name="Cui H.-L."/>
        </authorList>
    </citation>
    <scope>NUCLEOTIDE SEQUENCE [LARGE SCALE GENOMIC DNA]</scope>
    <source>
        <strain evidence="8 9">XZYJT49</strain>
    </source>
</reference>
<evidence type="ECO:0000259" key="6">
    <source>
        <dbReference type="Pfam" id="PF00710"/>
    </source>
</evidence>
<dbReference type="PIRSF" id="PIRSF500176">
    <property type="entry name" value="L_ASNase"/>
    <property type="match status" value="1"/>
</dbReference>
<dbReference type="InterPro" id="IPR040919">
    <property type="entry name" value="Asparaginase_C"/>
</dbReference>
<dbReference type="Gene3D" id="3.40.50.40">
    <property type="match status" value="1"/>
</dbReference>
<keyword evidence="9" id="KW-1185">Reference proteome</keyword>
<name>A0A8U0HST1_9EURY</name>
<proteinExistence type="inferred from homology"/>
<feature type="domain" description="L-asparaginase N-terminal" evidence="6">
    <location>
        <begin position="5"/>
        <end position="190"/>
    </location>
</feature>
<evidence type="ECO:0000256" key="3">
    <source>
        <dbReference type="ARBA" id="ARBA00070292"/>
    </source>
</evidence>
<dbReference type="PRINTS" id="PR00139">
    <property type="entry name" value="ASNGLNASE"/>
</dbReference>
<accession>A0A8U0HST1</accession>
<dbReference type="InterPro" id="IPR004550">
    <property type="entry name" value="AsnASE_II"/>
</dbReference>
<sequence>MLPQVHVVATGGTIASTPDEGGAAPSLDGEDLLVSVPNLASHADLGVESVSQVPGFDVDFGIMAEVAGRTRDAAAEGADAVVVTHGTDTMAETAYFLDLVCSLSVPVVVTGAQRRLDEPSSDAAANLLAAVRAATHSRVSEGVFLAFDDELHAARDVRKVHTHKLAAFASPNDGPVATLTRAGIRLHREPRSESVYLPVAGEDASVEEPDARVEMVVSAAGVDGAQVERAVESGVDGLVLAGTGLGNATGELGEAVADAIDAGVPVVLTSRCGAGTTGAVYGTAGGGQTLQDRGAIPGGDLAPWKARVKLALALDAVDDPEDVAQYFADSATAVRD</sequence>
<dbReference type="GO" id="GO:0006528">
    <property type="term" value="P:asparagine metabolic process"/>
    <property type="evidence" value="ECO:0007669"/>
    <property type="project" value="InterPro"/>
</dbReference>
<dbReference type="SUPFAM" id="SSF53774">
    <property type="entry name" value="Glutaminase/Asparaginase"/>
    <property type="match status" value="1"/>
</dbReference>
<dbReference type="CDD" id="cd08964">
    <property type="entry name" value="L-asparaginase_II"/>
    <property type="match status" value="1"/>
</dbReference>
<dbReference type="InterPro" id="IPR027474">
    <property type="entry name" value="L-asparaginase_N"/>
</dbReference>
<dbReference type="GeneID" id="72186435"/>
<dbReference type="GO" id="GO:0004067">
    <property type="term" value="F:asparaginase activity"/>
    <property type="evidence" value="ECO:0007669"/>
    <property type="project" value="UniProtKB-UniRule"/>
</dbReference>
<dbReference type="PANTHER" id="PTHR11707">
    <property type="entry name" value="L-ASPARAGINASE"/>
    <property type="match status" value="1"/>
</dbReference>
<dbReference type="EMBL" id="CP096659">
    <property type="protein sequence ID" value="UPV73746.1"/>
    <property type="molecule type" value="Genomic_DNA"/>
</dbReference>
<dbReference type="Pfam" id="PF17763">
    <property type="entry name" value="Asparaginase_C"/>
    <property type="match status" value="1"/>
</dbReference>
<organism evidence="8 9">
    <name type="scientific">Halorussus limi</name>
    <dbReference type="NCBI Taxonomy" id="2938695"/>
    <lineage>
        <taxon>Archaea</taxon>
        <taxon>Methanobacteriati</taxon>
        <taxon>Methanobacteriota</taxon>
        <taxon>Stenosarchaea group</taxon>
        <taxon>Halobacteria</taxon>
        <taxon>Halobacteriales</taxon>
        <taxon>Haladaptataceae</taxon>
        <taxon>Halorussus</taxon>
    </lineage>
</organism>
<evidence type="ECO:0000313" key="9">
    <source>
        <dbReference type="Proteomes" id="UP000830729"/>
    </source>
</evidence>
<dbReference type="AlphaFoldDB" id="A0A8U0HST1"/>
<dbReference type="PROSITE" id="PS00917">
    <property type="entry name" value="ASN_GLN_ASE_2"/>
    <property type="match status" value="1"/>
</dbReference>
<evidence type="ECO:0000256" key="1">
    <source>
        <dbReference type="ARBA" id="ARBA00010518"/>
    </source>
</evidence>
<dbReference type="InterPro" id="IPR027475">
    <property type="entry name" value="Asparaginase/glutaminase_AS2"/>
</dbReference>
<feature type="domain" description="Asparaginase/glutaminase C-terminal" evidence="7">
    <location>
        <begin position="212"/>
        <end position="327"/>
    </location>
</feature>